<dbReference type="FunFam" id="3.80.10.10:FF:000095">
    <property type="entry name" value="LRR receptor-like serine/threonine-protein kinase GSO1"/>
    <property type="match status" value="3"/>
</dbReference>
<gene>
    <name evidence="15" type="ORF">VNO80_13013</name>
</gene>
<dbReference type="EMBL" id="JAYMYR010000005">
    <property type="protein sequence ID" value="KAK7364394.1"/>
    <property type="molecule type" value="Genomic_DNA"/>
</dbReference>
<evidence type="ECO:0000256" key="12">
    <source>
        <dbReference type="SAM" id="SignalP"/>
    </source>
</evidence>
<dbReference type="Pfam" id="PF13855">
    <property type="entry name" value="LRR_8"/>
    <property type="match status" value="2"/>
</dbReference>
<comment type="similarity">
    <text evidence="2">Belongs to the RLP family.</text>
</comment>
<dbReference type="InterPro" id="IPR013210">
    <property type="entry name" value="LRR_N_plant-typ"/>
</dbReference>
<dbReference type="Proteomes" id="UP001374584">
    <property type="component" value="Unassembled WGS sequence"/>
</dbReference>
<dbReference type="InterPro" id="IPR046956">
    <property type="entry name" value="RLP23-like"/>
</dbReference>
<evidence type="ECO:0000256" key="7">
    <source>
        <dbReference type="ARBA" id="ARBA00022737"/>
    </source>
</evidence>
<dbReference type="PRINTS" id="PR00019">
    <property type="entry name" value="LEURICHRPT"/>
</dbReference>
<dbReference type="InterPro" id="IPR001611">
    <property type="entry name" value="Leu-rich_rpt"/>
</dbReference>
<dbReference type="PANTHER" id="PTHR48063">
    <property type="entry name" value="LRR RECEPTOR-LIKE KINASE"/>
    <property type="match status" value="1"/>
</dbReference>
<feature type="signal peptide" evidence="12">
    <location>
        <begin position="1"/>
        <end position="23"/>
    </location>
</feature>
<evidence type="ECO:0000313" key="16">
    <source>
        <dbReference type="Proteomes" id="UP001374584"/>
    </source>
</evidence>
<dbReference type="PANTHER" id="PTHR48063:SF98">
    <property type="entry name" value="LRR RECEPTOR-LIKE SERINE_THREONINE-PROTEIN KINASE FLS2"/>
    <property type="match status" value="1"/>
</dbReference>
<dbReference type="PROSITE" id="PS51450">
    <property type="entry name" value="LRR"/>
    <property type="match status" value="1"/>
</dbReference>
<keyword evidence="4" id="KW-0433">Leucine-rich repeat</keyword>
<dbReference type="InterPro" id="IPR003591">
    <property type="entry name" value="Leu-rich_rpt_typical-subtyp"/>
</dbReference>
<feature type="domain" description="Disease resistance R13L4/SHOC-2-like LRR" evidence="14">
    <location>
        <begin position="101"/>
        <end position="350"/>
    </location>
</feature>
<keyword evidence="5" id="KW-0812">Transmembrane</keyword>
<dbReference type="FunFam" id="3.80.10.10:FF:000111">
    <property type="entry name" value="LRR receptor-like serine/threonine-protein kinase ERECTA"/>
    <property type="match status" value="1"/>
</dbReference>
<keyword evidence="7" id="KW-0677">Repeat</keyword>
<dbReference type="Pfam" id="PF23598">
    <property type="entry name" value="LRR_14"/>
    <property type="match status" value="1"/>
</dbReference>
<name>A0AAN9N0D5_PHACN</name>
<evidence type="ECO:0000256" key="3">
    <source>
        <dbReference type="ARBA" id="ARBA00022475"/>
    </source>
</evidence>
<dbReference type="InterPro" id="IPR032675">
    <property type="entry name" value="LRR_dom_sf"/>
</dbReference>
<evidence type="ECO:0000256" key="6">
    <source>
        <dbReference type="ARBA" id="ARBA00022729"/>
    </source>
</evidence>
<keyword evidence="3" id="KW-1003">Cell membrane</keyword>
<evidence type="ECO:0008006" key="17">
    <source>
        <dbReference type="Google" id="ProtNLM"/>
    </source>
</evidence>
<keyword evidence="11" id="KW-0325">Glycoprotein</keyword>
<evidence type="ECO:0000259" key="13">
    <source>
        <dbReference type="Pfam" id="PF08263"/>
    </source>
</evidence>
<accession>A0AAN9N0D5</accession>
<reference evidence="15 16" key="1">
    <citation type="submission" date="2024-01" db="EMBL/GenBank/DDBJ databases">
        <title>The genomes of 5 underutilized Papilionoideae crops provide insights into root nodulation and disease resistanc.</title>
        <authorList>
            <person name="Jiang F."/>
        </authorList>
    </citation>
    <scope>NUCLEOTIDE SEQUENCE [LARGE SCALE GENOMIC DNA]</scope>
    <source>
        <strain evidence="15">JINMINGXINNONG_FW02</strain>
        <tissue evidence="15">Leaves</tissue>
    </source>
</reference>
<comment type="subcellular location">
    <subcellularLocation>
        <location evidence="1">Cell membrane</location>
        <topology evidence="1">Single-pass type I membrane protein</topology>
    </subcellularLocation>
</comment>
<keyword evidence="6 12" id="KW-0732">Signal</keyword>
<dbReference type="SUPFAM" id="SSF52047">
    <property type="entry name" value="RNI-like"/>
    <property type="match status" value="1"/>
</dbReference>
<dbReference type="Pfam" id="PF08263">
    <property type="entry name" value="LRRNT_2"/>
    <property type="match status" value="1"/>
</dbReference>
<feature type="domain" description="Leucine-rich repeat-containing N-terminal plant-type" evidence="13">
    <location>
        <begin position="31"/>
        <end position="68"/>
    </location>
</feature>
<evidence type="ECO:0000256" key="8">
    <source>
        <dbReference type="ARBA" id="ARBA00022989"/>
    </source>
</evidence>
<dbReference type="Pfam" id="PF00560">
    <property type="entry name" value="LRR_1"/>
    <property type="match status" value="3"/>
</dbReference>
<dbReference type="Gene3D" id="3.80.10.10">
    <property type="entry name" value="Ribonuclease Inhibitor"/>
    <property type="match status" value="6"/>
</dbReference>
<evidence type="ECO:0000256" key="9">
    <source>
        <dbReference type="ARBA" id="ARBA00023136"/>
    </source>
</evidence>
<evidence type="ECO:0000256" key="11">
    <source>
        <dbReference type="ARBA" id="ARBA00023180"/>
    </source>
</evidence>
<keyword evidence="9" id="KW-0472">Membrane</keyword>
<proteinExistence type="inferred from homology"/>
<keyword evidence="16" id="KW-1185">Reference proteome</keyword>
<dbReference type="AlphaFoldDB" id="A0AAN9N0D5"/>
<evidence type="ECO:0000256" key="10">
    <source>
        <dbReference type="ARBA" id="ARBA00023170"/>
    </source>
</evidence>
<dbReference type="InterPro" id="IPR055414">
    <property type="entry name" value="LRR_R13L4/SHOC2-like"/>
</dbReference>
<dbReference type="GO" id="GO:0005886">
    <property type="term" value="C:plasma membrane"/>
    <property type="evidence" value="ECO:0007669"/>
    <property type="project" value="UniProtKB-SubCell"/>
</dbReference>
<evidence type="ECO:0000256" key="1">
    <source>
        <dbReference type="ARBA" id="ARBA00004251"/>
    </source>
</evidence>
<keyword evidence="10" id="KW-0675">Receptor</keyword>
<evidence type="ECO:0000313" key="15">
    <source>
        <dbReference type="EMBL" id="KAK7364394.1"/>
    </source>
</evidence>
<evidence type="ECO:0000256" key="4">
    <source>
        <dbReference type="ARBA" id="ARBA00022614"/>
    </source>
</evidence>
<feature type="chain" id="PRO_5042981733" description="Leucine-rich repeat-containing N-terminal plant-type domain-containing protein" evidence="12">
    <location>
        <begin position="24"/>
        <end position="1188"/>
    </location>
</feature>
<evidence type="ECO:0000259" key="14">
    <source>
        <dbReference type="Pfam" id="PF23598"/>
    </source>
</evidence>
<keyword evidence="8" id="KW-1133">Transmembrane helix</keyword>
<sequence length="1188" mass="133445">MTNPVGFRLMMFMVCVVLLVVNGEHQTTCIPKEREALLQFKAAIVDKYDMLSSWTTPDCCQWEGIHCSNLTAHVLGLHLPGEFYVQDEEIIDRYMSGEIHKSLMELRQLEYLNLSRNSFDGSHIPEFLGSLTNLKYLDLSSSHFGGEIPSQFGSLSHLRCLNLVQNSLEGSIPCQLGNLSQLHELYLASNSFEGNIPSQLGNLSQLQYLDLAFNSFEGNIPSQLGNLSQLLVLSLGGRSFEGNVPSQLGNLSQLQELYLQGIKIDDGGQWLSNLISLTRLYFHSVSNLNRSHSWLQVIAKLPKLRELSLVDCLSDHFIISSKPSHFNSSTSLSVLDLSFNTFTSPMVFQHLDLRQNRLKGRDLKSFTNICTLSSLNLYHNNLTEDLPFILDHLSSGCVRHSLQELDLSINHITGTLSELSRFSSLKTLVLEQNHLSGKIPQDIILPPQLESLSIQWNSFEGGIPKSFGNACALRSLDISSNSLNEEFSLIIHHLSGCVRNSLQELSLSANKINGTLPDLSVFLTLKRLDLTENQLSGKISEGSKLPSSLEYLSTQLNKFEGGIPKSFGNACALRSLDMTQNSLSDELSRIIHHLSGCARYSLKTLHLNMNQINGTLPDFSTFTSLKELYLYENKLNGEIPKDIQFPPQLEILGMDSNSLKGVLTDYHFANMSKLRELYLSDNSLALAFTENWVPPFQLFVIGLRSCKLGPTFPKWLVTQNKFDNIDISNASISDIVPEWFWAKLPLLNDWLNINISYNNLQGIIPNFPQKSFFREMSLGSNQFEGPIPLFLQNSFHLDLSKNKFSDSILFSCSNGTIESLYQLDLSHNQLSGQIPDCWSHFKSLTYLDMSHNKFSGKVPTSMGSLFDLQALLLRNNNLTNEIPFSMRSCTKLVMLDLAENKLTGPFPAWIGSNLKKLQILSLRSNNFYGTLPIQICYLKNIQLLDLSINNLFGQIPTCIISFVAMAQKVSENYHQYNYKIGVSGGLDSYELNGVFMWKGSKQMFMNDGLSLLRSIDLSSNHFSEEIPVEIEDLFELVSLNLSRNNLIGNIPSNIGKLASLEFLDLSRNQLVGSIPTSLTQIHRLSMLDLSHNHLTGEIPISTQLQSFSASSYEDNLDLCGLPLEKLCTKEGPTQDPNVEVHEDGYSFFNNDFLISMAFGFVVSFWMALEDPSWCITPTFELVNAWIRQ</sequence>
<protein>
    <recommendedName>
        <fullName evidence="17">Leucine-rich repeat-containing N-terminal plant-type domain-containing protein</fullName>
    </recommendedName>
</protein>
<organism evidence="15 16">
    <name type="scientific">Phaseolus coccineus</name>
    <name type="common">Scarlet runner bean</name>
    <name type="synonym">Phaseolus multiflorus</name>
    <dbReference type="NCBI Taxonomy" id="3886"/>
    <lineage>
        <taxon>Eukaryota</taxon>
        <taxon>Viridiplantae</taxon>
        <taxon>Streptophyta</taxon>
        <taxon>Embryophyta</taxon>
        <taxon>Tracheophyta</taxon>
        <taxon>Spermatophyta</taxon>
        <taxon>Magnoliopsida</taxon>
        <taxon>eudicotyledons</taxon>
        <taxon>Gunneridae</taxon>
        <taxon>Pentapetalae</taxon>
        <taxon>rosids</taxon>
        <taxon>fabids</taxon>
        <taxon>Fabales</taxon>
        <taxon>Fabaceae</taxon>
        <taxon>Papilionoideae</taxon>
        <taxon>50 kb inversion clade</taxon>
        <taxon>NPAAA clade</taxon>
        <taxon>indigoferoid/millettioid clade</taxon>
        <taxon>Phaseoleae</taxon>
        <taxon>Phaseolus</taxon>
    </lineage>
</organism>
<dbReference type="SMART" id="SM00369">
    <property type="entry name" value="LRR_TYP"/>
    <property type="match status" value="11"/>
</dbReference>
<evidence type="ECO:0000256" key="2">
    <source>
        <dbReference type="ARBA" id="ARBA00009592"/>
    </source>
</evidence>
<evidence type="ECO:0000256" key="5">
    <source>
        <dbReference type="ARBA" id="ARBA00022692"/>
    </source>
</evidence>
<comment type="caution">
    <text evidence="15">The sequence shown here is derived from an EMBL/GenBank/DDBJ whole genome shotgun (WGS) entry which is preliminary data.</text>
</comment>
<dbReference type="SUPFAM" id="SSF52058">
    <property type="entry name" value="L domain-like"/>
    <property type="match status" value="2"/>
</dbReference>